<reference evidence="2" key="1">
    <citation type="submission" date="2020-08" db="EMBL/GenBank/DDBJ databases">
        <title>Multicomponent nature underlies the extraordinary mechanical properties of spider dragline silk.</title>
        <authorList>
            <person name="Kono N."/>
            <person name="Nakamura H."/>
            <person name="Mori M."/>
            <person name="Yoshida Y."/>
            <person name="Ohtoshi R."/>
            <person name="Malay A.D."/>
            <person name="Moran D.A.P."/>
            <person name="Tomita M."/>
            <person name="Numata K."/>
            <person name="Arakawa K."/>
        </authorList>
    </citation>
    <scope>NUCLEOTIDE SEQUENCE</scope>
</reference>
<comment type="caution">
    <text evidence="2">The sequence shown here is derived from an EMBL/GenBank/DDBJ whole genome shotgun (WGS) entry which is preliminary data.</text>
</comment>
<dbReference type="AlphaFoldDB" id="A0A8X6P120"/>
<proteinExistence type="predicted"/>
<evidence type="ECO:0000256" key="1">
    <source>
        <dbReference type="SAM" id="MobiDB-lite"/>
    </source>
</evidence>
<accession>A0A8X6P120</accession>
<evidence type="ECO:0000313" key="2">
    <source>
        <dbReference type="EMBL" id="GFT41671.1"/>
    </source>
</evidence>
<name>A0A8X6P120_NEPPI</name>
<keyword evidence="3" id="KW-1185">Reference proteome</keyword>
<dbReference type="Proteomes" id="UP000887013">
    <property type="component" value="Unassembled WGS sequence"/>
</dbReference>
<feature type="region of interest" description="Disordered" evidence="1">
    <location>
        <begin position="1"/>
        <end position="29"/>
    </location>
</feature>
<organism evidence="2 3">
    <name type="scientific">Nephila pilipes</name>
    <name type="common">Giant wood spider</name>
    <name type="synonym">Nephila maculata</name>
    <dbReference type="NCBI Taxonomy" id="299642"/>
    <lineage>
        <taxon>Eukaryota</taxon>
        <taxon>Metazoa</taxon>
        <taxon>Ecdysozoa</taxon>
        <taxon>Arthropoda</taxon>
        <taxon>Chelicerata</taxon>
        <taxon>Arachnida</taxon>
        <taxon>Araneae</taxon>
        <taxon>Araneomorphae</taxon>
        <taxon>Entelegynae</taxon>
        <taxon>Araneoidea</taxon>
        <taxon>Nephilidae</taxon>
        <taxon>Nephila</taxon>
    </lineage>
</organism>
<evidence type="ECO:0000313" key="3">
    <source>
        <dbReference type="Proteomes" id="UP000887013"/>
    </source>
</evidence>
<sequence>MPAVETKEPRKHPLEEGPRAKEQVSERSSLPPIKEGEISTLVVTVTRKSFCAEKGLLNLWDDYYEHCSVCNTLHRLKEFDMCICCNCPSCGMAFTDRFLFCLRCRKFGEFLCRFEFLSCSSCTICSRGVNWCSLEESPSALVC</sequence>
<gene>
    <name evidence="2" type="ORF">NPIL_691931</name>
</gene>
<protein>
    <submittedName>
        <fullName evidence="2">Uncharacterized protein</fullName>
    </submittedName>
</protein>
<dbReference type="EMBL" id="BMAW01110146">
    <property type="protein sequence ID" value="GFT41671.1"/>
    <property type="molecule type" value="Genomic_DNA"/>
</dbReference>
<feature type="compositionally biased region" description="Basic and acidic residues" evidence="1">
    <location>
        <begin position="1"/>
        <end position="25"/>
    </location>
</feature>